<evidence type="ECO:0000313" key="2">
    <source>
        <dbReference type="Proteomes" id="UP000789702"/>
    </source>
</evidence>
<evidence type="ECO:0000313" key="1">
    <source>
        <dbReference type="EMBL" id="CAG8674482.1"/>
    </source>
</evidence>
<proteinExistence type="predicted"/>
<keyword evidence="2" id="KW-1185">Reference proteome</keyword>
<organism evidence="1 2">
    <name type="scientific">Dentiscutata heterogama</name>
    <dbReference type="NCBI Taxonomy" id="1316150"/>
    <lineage>
        <taxon>Eukaryota</taxon>
        <taxon>Fungi</taxon>
        <taxon>Fungi incertae sedis</taxon>
        <taxon>Mucoromycota</taxon>
        <taxon>Glomeromycotina</taxon>
        <taxon>Glomeromycetes</taxon>
        <taxon>Diversisporales</taxon>
        <taxon>Gigasporaceae</taxon>
        <taxon>Dentiscutata</taxon>
    </lineage>
</organism>
<protein>
    <submittedName>
        <fullName evidence="1">11151_t:CDS:1</fullName>
    </submittedName>
</protein>
<reference evidence="1" key="1">
    <citation type="submission" date="2021-06" db="EMBL/GenBank/DDBJ databases">
        <authorList>
            <person name="Kallberg Y."/>
            <person name="Tangrot J."/>
            <person name="Rosling A."/>
        </authorList>
    </citation>
    <scope>NUCLEOTIDE SEQUENCE</scope>
    <source>
        <strain evidence="1">IL203A</strain>
    </source>
</reference>
<name>A0ACA9NSM2_9GLOM</name>
<dbReference type="EMBL" id="CAJVPU010020011">
    <property type="protein sequence ID" value="CAG8674482.1"/>
    <property type="molecule type" value="Genomic_DNA"/>
</dbReference>
<sequence length="224" mass="25978">MTKETIKKKVRQSYTIQEKVIVVRYALHESNTKAAAKFGLDKSQVGRWVTKLKDQLSEVGYKKSRRLVGGGRKEFFPEEEARLYAWIVEMRNAALAVTYNSLKLEMLRIVSETALKSHELAKRQLASSFKCSISNAMDGSEDDEIYYDEIFDNKTHQTSDEIRCDEIRRDEIHRDEIYSDEICRDEVSSKNIIIIDSSEDEDDNTNQDIFVEDDEEVLIFATNQ</sequence>
<accession>A0ACA9NSM2</accession>
<comment type="caution">
    <text evidence="1">The sequence shown here is derived from an EMBL/GenBank/DDBJ whole genome shotgun (WGS) entry which is preliminary data.</text>
</comment>
<dbReference type="Proteomes" id="UP000789702">
    <property type="component" value="Unassembled WGS sequence"/>
</dbReference>
<gene>
    <name evidence="1" type="ORF">DHETER_LOCUS10331</name>
</gene>